<evidence type="ECO:0000256" key="1">
    <source>
        <dbReference type="ARBA" id="ARBA00004429"/>
    </source>
</evidence>
<evidence type="ECO:0000256" key="8">
    <source>
        <dbReference type="SAM" id="Phobius"/>
    </source>
</evidence>
<evidence type="ECO:0000256" key="3">
    <source>
        <dbReference type="ARBA" id="ARBA00023224"/>
    </source>
</evidence>
<keyword evidence="2" id="KW-0997">Cell inner membrane</keyword>
<dbReference type="PATRIC" id="fig|106634.4.peg.135"/>
<feature type="transmembrane region" description="Helical" evidence="8">
    <location>
        <begin position="6"/>
        <end position="28"/>
    </location>
</feature>
<evidence type="ECO:0000259" key="11">
    <source>
        <dbReference type="PROSITE" id="PS50885"/>
    </source>
</evidence>
<dbReference type="PROSITE" id="PS50111">
    <property type="entry name" value="CHEMOTAXIS_TRANSDUC_2"/>
    <property type="match status" value="1"/>
</dbReference>
<keyword evidence="8" id="KW-1133">Transmembrane helix</keyword>
<dbReference type="AlphaFoldDB" id="A0A0G3FY93"/>
<dbReference type="InterPro" id="IPR003660">
    <property type="entry name" value="HAMP_dom"/>
</dbReference>
<comment type="subcellular location">
    <subcellularLocation>
        <location evidence="1">Cell inner membrane</location>
        <topology evidence="1">Multi-pass membrane protein</topology>
    </subcellularLocation>
</comment>
<feature type="compositionally biased region" description="Polar residues" evidence="7">
    <location>
        <begin position="449"/>
        <end position="463"/>
    </location>
</feature>
<gene>
    <name evidence="12" type="ORF">TVD_00665</name>
</gene>
<proteinExistence type="inferred from homology"/>
<feature type="domain" description="Methyl-accepting transducer" evidence="9">
    <location>
        <begin position="399"/>
        <end position="635"/>
    </location>
</feature>
<evidence type="ECO:0000256" key="2">
    <source>
        <dbReference type="ARBA" id="ARBA00022519"/>
    </source>
</evidence>
<accession>A0A0G3FY93</accession>
<evidence type="ECO:0000313" key="12">
    <source>
        <dbReference type="EMBL" id="AKJ93965.1"/>
    </source>
</evidence>
<dbReference type="KEGG" id="tvr:TVD_00665"/>
<dbReference type="GO" id="GO:0007165">
    <property type="term" value="P:signal transduction"/>
    <property type="evidence" value="ECO:0007669"/>
    <property type="project" value="UniProtKB-KW"/>
</dbReference>
<dbReference type="PROSITE" id="PS50192">
    <property type="entry name" value="T_SNARE"/>
    <property type="match status" value="1"/>
</dbReference>
<dbReference type="SMART" id="SM00283">
    <property type="entry name" value="MA"/>
    <property type="match status" value="1"/>
</dbReference>
<dbReference type="GO" id="GO:0006935">
    <property type="term" value="P:chemotaxis"/>
    <property type="evidence" value="ECO:0007669"/>
    <property type="project" value="UniProtKB-ARBA"/>
</dbReference>
<feature type="domain" description="T-SNARE coiled-coil homology" evidence="10">
    <location>
        <begin position="586"/>
        <end position="648"/>
    </location>
</feature>
<feature type="domain" description="HAMP" evidence="11">
    <location>
        <begin position="340"/>
        <end position="394"/>
    </location>
</feature>
<dbReference type="RefSeq" id="WP_047250537.1">
    <property type="nucleotide sequence ID" value="NZ_CP011367.1"/>
</dbReference>
<dbReference type="EMBL" id="CP011367">
    <property type="protein sequence ID" value="AKJ93965.1"/>
    <property type="molecule type" value="Genomic_DNA"/>
</dbReference>
<evidence type="ECO:0000259" key="9">
    <source>
        <dbReference type="PROSITE" id="PS50111"/>
    </source>
</evidence>
<keyword evidence="2" id="KW-1003">Cell membrane</keyword>
<dbReference type="InterPro" id="IPR000727">
    <property type="entry name" value="T_SNARE_dom"/>
</dbReference>
<keyword evidence="6" id="KW-0175">Coiled coil</keyword>
<dbReference type="FunFam" id="1.10.287.950:FF:000001">
    <property type="entry name" value="Methyl-accepting chemotaxis sensory transducer"/>
    <property type="match status" value="1"/>
</dbReference>
<keyword evidence="8" id="KW-0472">Membrane</keyword>
<evidence type="ECO:0000256" key="4">
    <source>
        <dbReference type="ARBA" id="ARBA00029447"/>
    </source>
</evidence>
<dbReference type="PANTHER" id="PTHR32089">
    <property type="entry name" value="METHYL-ACCEPTING CHEMOTAXIS PROTEIN MCPB"/>
    <property type="match status" value="1"/>
</dbReference>
<keyword evidence="8" id="KW-0812">Transmembrane</keyword>
<dbReference type="Gene3D" id="1.10.287.950">
    <property type="entry name" value="Methyl-accepting chemotaxis protein"/>
    <property type="match status" value="1"/>
</dbReference>
<dbReference type="CDD" id="cd06225">
    <property type="entry name" value="HAMP"/>
    <property type="match status" value="1"/>
</dbReference>
<dbReference type="SUPFAM" id="SSF58104">
    <property type="entry name" value="Methyl-accepting chemotaxis protein (MCP) signaling domain"/>
    <property type="match status" value="1"/>
</dbReference>
<protein>
    <submittedName>
        <fullName evidence="12">Chemotaxis protein</fullName>
    </submittedName>
</protein>
<dbReference type="InterPro" id="IPR004089">
    <property type="entry name" value="MCPsignal_dom"/>
</dbReference>
<dbReference type="SMART" id="SM00304">
    <property type="entry name" value="HAMP"/>
    <property type="match status" value="1"/>
</dbReference>
<evidence type="ECO:0000256" key="6">
    <source>
        <dbReference type="SAM" id="Coils"/>
    </source>
</evidence>
<keyword evidence="3 5" id="KW-0807">Transducer</keyword>
<dbReference type="PANTHER" id="PTHR32089:SF120">
    <property type="entry name" value="METHYL-ACCEPTING CHEMOTAXIS PROTEIN TLPQ"/>
    <property type="match status" value="1"/>
</dbReference>
<sequence length="671" mass="73133">MLDKLSIRGLLIAGFGLVVAILIINSLLALRAMSTGSQGVEQLTQADYPAVARVNDVEQLLQESAAFLGFYLMSEEQSHRDAWQNAMRELDGATRALNENPVIAADEELSASATEVRRLVNQFASFEDRLIEVAENPAENMPALGIANARANPASREMTQQTNMMISAEMGLPRFQRSWDRLDTLHDLRMSVVQVTSNLRGFIAFRDDAFRENVRLFSTRTNDITAQLMDQFDDLDFEQQIALEDFQGALDTQNTALDDLIEIHGSEQALQDAYLIRTEIGPVLIEARDHLQGLSERITNRAERSAAALTADMRATQTTQGVLALIGVILGLAGAVFIILVVRRALAHSTAALEEIADGDGDLSRRLDENGLIETAQLGRAFNRFTDKIAQAIGNARGGTETLNRATENLNQEAYQAREAVSRQRDETDRVATAINELQSSAEEIARNTDATSQAGQEAGNAVNNGSEVMSKNIESMASLLGTVEQAADTVAKLGEDSKQIGTILEVIRGVAEQTNLLALNAAIEAARAGEHGRGFAVVADEVRKLATRTQESTDEIETMIARLQSATTSAVKAMQHGQEEAEATMEHTSEVNGALQQIRQSVTTIVEMTEQIAVASREQSTVVEDINRNIVQISDEADQSANTADRVSAASDELKQVEKEIQQALAQFRL</sequence>
<dbReference type="OrthoDB" id="9781845at2"/>
<evidence type="ECO:0000313" key="13">
    <source>
        <dbReference type="Proteomes" id="UP000064201"/>
    </source>
</evidence>
<reference evidence="12 13" key="1">
    <citation type="submission" date="2015-04" db="EMBL/GenBank/DDBJ databases">
        <title>Complete Sequence for the Genome of the Thioalkalivibrio versutus D301.</title>
        <authorList>
            <person name="Mu T."/>
            <person name="Zhou J."/>
            <person name="Xu X."/>
        </authorList>
    </citation>
    <scope>NUCLEOTIDE SEQUENCE [LARGE SCALE GENOMIC DNA]</scope>
    <source>
        <strain evidence="12 13">D301</strain>
    </source>
</reference>
<evidence type="ECO:0000256" key="7">
    <source>
        <dbReference type="SAM" id="MobiDB-lite"/>
    </source>
</evidence>
<dbReference type="CDD" id="cd11386">
    <property type="entry name" value="MCP_signal"/>
    <property type="match status" value="1"/>
</dbReference>
<dbReference type="GO" id="GO:0005886">
    <property type="term" value="C:plasma membrane"/>
    <property type="evidence" value="ECO:0007669"/>
    <property type="project" value="UniProtKB-SubCell"/>
</dbReference>
<evidence type="ECO:0000259" key="10">
    <source>
        <dbReference type="PROSITE" id="PS50192"/>
    </source>
</evidence>
<feature type="region of interest" description="Disordered" evidence="7">
    <location>
        <begin position="443"/>
        <end position="463"/>
    </location>
</feature>
<keyword evidence="13" id="KW-1185">Reference proteome</keyword>
<organism evidence="12 13">
    <name type="scientific">Thioalkalivibrio versutus</name>
    <dbReference type="NCBI Taxonomy" id="106634"/>
    <lineage>
        <taxon>Bacteria</taxon>
        <taxon>Pseudomonadati</taxon>
        <taxon>Pseudomonadota</taxon>
        <taxon>Gammaproteobacteria</taxon>
        <taxon>Chromatiales</taxon>
        <taxon>Ectothiorhodospiraceae</taxon>
        <taxon>Thioalkalivibrio</taxon>
    </lineage>
</organism>
<dbReference type="Proteomes" id="UP000064201">
    <property type="component" value="Chromosome"/>
</dbReference>
<comment type="similarity">
    <text evidence="4">Belongs to the methyl-accepting chemotaxis (MCP) protein family.</text>
</comment>
<dbReference type="STRING" id="106634.TVD_00665"/>
<dbReference type="Pfam" id="PF00015">
    <property type="entry name" value="MCPsignal"/>
    <property type="match status" value="1"/>
</dbReference>
<feature type="coiled-coil region" evidence="6">
    <location>
        <begin position="641"/>
        <end position="668"/>
    </location>
</feature>
<dbReference type="Pfam" id="PF00672">
    <property type="entry name" value="HAMP"/>
    <property type="match status" value="1"/>
</dbReference>
<evidence type="ECO:0000256" key="5">
    <source>
        <dbReference type="PROSITE-ProRule" id="PRU00284"/>
    </source>
</evidence>
<feature type="transmembrane region" description="Helical" evidence="8">
    <location>
        <begin position="322"/>
        <end position="342"/>
    </location>
</feature>
<name>A0A0G3FY93_9GAMM</name>
<dbReference type="PROSITE" id="PS50885">
    <property type="entry name" value="HAMP"/>
    <property type="match status" value="1"/>
</dbReference>